<gene>
    <name evidence="2" type="ORF">Pfra01_001821200</name>
</gene>
<sequence length="95" mass="9710">MYPLVHVALMWRLTECVAPLQYALSSFNTSAREVGSCVPMSASCSSSRGVSASPNSSSHFCFLVTAAAINTAPLITVGRKAPSSPSGAAIGTSMG</sequence>
<evidence type="ECO:0000313" key="2">
    <source>
        <dbReference type="EMBL" id="GMF47829.1"/>
    </source>
</evidence>
<evidence type="ECO:0000256" key="1">
    <source>
        <dbReference type="SAM" id="SignalP"/>
    </source>
</evidence>
<dbReference type="AlphaFoldDB" id="A0A9W6XY87"/>
<reference evidence="2" key="1">
    <citation type="submission" date="2023-04" db="EMBL/GenBank/DDBJ databases">
        <title>Phytophthora fragariaefolia NBRC 109709.</title>
        <authorList>
            <person name="Ichikawa N."/>
            <person name="Sato H."/>
            <person name="Tonouchi N."/>
        </authorList>
    </citation>
    <scope>NUCLEOTIDE SEQUENCE</scope>
    <source>
        <strain evidence="2">NBRC 109709</strain>
    </source>
</reference>
<protein>
    <submittedName>
        <fullName evidence="2">Unnamed protein product</fullName>
    </submittedName>
</protein>
<name>A0A9W6XY87_9STRA</name>
<proteinExistence type="predicted"/>
<feature type="signal peptide" evidence="1">
    <location>
        <begin position="1"/>
        <end position="16"/>
    </location>
</feature>
<evidence type="ECO:0000313" key="3">
    <source>
        <dbReference type="Proteomes" id="UP001165121"/>
    </source>
</evidence>
<dbReference type="EMBL" id="BSXT01002215">
    <property type="protein sequence ID" value="GMF47829.1"/>
    <property type="molecule type" value="Genomic_DNA"/>
</dbReference>
<organism evidence="2 3">
    <name type="scientific">Phytophthora fragariaefolia</name>
    <dbReference type="NCBI Taxonomy" id="1490495"/>
    <lineage>
        <taxon>Eukaryota</taxon>
        <taxon>Sar</taxon>
        <taxon>Stramenopiles</taxon>
        <taxon>Oomycota</taxon>
        <taxon>Peronosporomycetes</taxon>
        <taxon>Peronosporales</taxon>
        <taxon>Peronosporaceae</taxon>
        <taxon>Phytophthora</taxon>
    </lineage>
</organism>
<comment type="caution">
    <text evidence="2">The sequence shown here is derived from an EMBL/GenBank/DDBJ whole genome shotgun (WGS) entry which is preliminary data.</text>
</comment>
<keyword evidence="3" id="KW-1185">Reference proteome</keyword>
<feature type="chain" id="PRO_5040717600" evidence="1">
    <location>
        <begin position="17"/>
        <end position="95"/>
    </location>
</feature>
<keyword evidence="1" id="KW-0732">Signal</keyword>
<dbReference type="Proteomes" id="UP001165121">
    <property type="component" value="Unassembled WGS sequence"/>
</dbReference>
<accession>A0A9W6XY87</accession>